<organism evidence="3 4">
    <name type="scientific">SAR86 cluster bacterium</name>
    <dbReference type="NCBI Taxonomy" id="2030880"/>
    <lineage>
        <taxon>Bacteria</taxon>
        <taxon>Pseudomonadati</taxon>
        <taxon>Pseudomonadota</taxon>
        <taxon>Gammaproteobacteria</taxon>
        <taxon>SAR86 cluster</taxon>
    </lineage>
</organism>
<evidence type="ECO:0000256" key="2">
    <source>
        <dbReference type="SAM" id="SignalP"/>
    </source>
</evidence>
<comment type="caution">
    <text evidence="3">The sequence shown here is derived from an EMBL/GenBank/DDBJ whole genome shotgun (WGS) entry which is preliminary data.</text>
</comment>
<gene>
    <name evidence="3" type="ORF">COB20_09010</name>
</gene>
<dbReference type="Proteomes" id="UP000218767">
    <property type="component" value="Unassembled WGS sequence"/>
</dbReference>
<evidence type="ECO:0000313" key="3">
    <source>
        <dbReference type="EMBL" id="PCI77062.1"/>
    </source>
</evidence>
<keyword evidence="2" id="KW-0732">Signal</keyword>
<dbReference type="EMBL" id="NVUL01000049">
    <property type="protein sequence ID" value="PCI77062.1"/>
    <property type="molecule type" value="Genomic_DNA"/>
</dbReference>
<protein>
    <recommendedName>
        <fullName evidence="5">Pilus formation protein N-terminal domain-containing protein</fullName>
    </recommendedName>
</protein>
<name>A0A2A4X308_9GAMM</name>
<evidence type="ECO:0000313" key="4">
    <source>
        <dbReference type="Proteomes" id="UP000218767"/>
    </source>
</evidence>
<dbReference type="AlphaFoldDB" id="A0A2A4X308"/>
<feature type="signal peptide" evidence="2">
    <location>
        <begin position="1"/>
        <end position="26"/>
    </location>
</feature>
<feature type="chain" id="PRO_5012201605" description="Pilus formation protein N-terminal domain-containing protein" evidence="2">
    <location>
        <begin position="27"/>
        <end position="252"/>
    </location>
</feature>
<evidence type="ECO:0008006" key="5">
    <source>
        <dbReference type="Google" id="ProtNLM"/>
    </source>
</evidence>
<accession>A0A2A4X308</accession>
<feature type="compositionally biased region" description="Polar residues" evidence="1">
    <location>
        <begin position="211"/>
        <end position="222"/>
    </location>
</feature>
<proteinExistence type="predicted"/>
<sequence length="252" mass="26757">MHKQIQSLLKRASLTLIGCVAIVAHAQDSGDHSPVFVGANNTQSLTLFDDVETAESRGRPVGRTTREGRATTAEPEFTLVGVSRLGDKYSAILRAKDGESFIVKADPSVITLIPEHSDYAIVDVTTASVSIRYPSNNACIEFSDRGVSCSNAANIAELVLANGEPLAARNPARELAAEASTATGEEIIEGQAVPGNPFEALRNGRRGDTLNVGTDATSTSGARFTPRRIDPEDVPEGKRIVATPFGDRLVDQ</sequence>
<reference evidence="4" key="1">
    <citation type="submission" date="2017-08" db="EMBL/GenBank/DDBJ databases">
        <title>A dynamic microbial community with high functional redundancy inhabits the cold, oxic subseafloor aquifer.</title>
        <authorList>
            <person name="Tully B.J."/>
            <person name="Wheat C.G."/>
            <person name="Glazer B.T."/>
            <person name="Huber J.A."/>
        </authorList>
    </citation>
    <scope>NUCLEOTIDE SEQUENCE [LARGE SCALE GENOMIC DNA]</scope>
</reference>
<evidence type="ECO:0000256" key="1">
    <source>
        <dbReference type="SAM" id="MobiDB-lite"/>
    </source>
</evidence>
<feature type="region of interest" description="Disordered" evidence="1">
    <location>
        <begin position="186"/>
        <end position="233"/>
    </location>
</feature>